<feature type="domain" description="DUF7358" evidence="3">
    <location>
        <begin position="1"/>
        <end position="128"/>
    </location>
</feature>
<dbReference type="InterPro" id="IPR029058">
    <property type="entry name" value="AB_hydrolase_fold"/>
</dbReference>
<evidence type="ECO:0000256" key="1">
    <source>
        <dbReference type="SAM" id="Phobius"/>
    </source>
</evidence>
<accession>A0A0A9D6J5</accession>
<name>A0A0A9D6J5_ARUDO</name>
<proteinExistence type="predicted"/>
<organism evidence="4">
    <name type="scientific">Arundo donax</name>
    <name type="common">Giant reed</name>
    <name type="synonym">Donax arundinaceus</name>
    <dbReference type="NCBI Taxonomy" id="35708"/>
    <lineage>
        <taxon>Eukaryota</taxon>
        <taxon>Viridiplantae</taxon>
        <taxon>Streptophyta</taxon>
        <taxon>Embryophyta</taxon>
        <taxon>Tracheophyta</taxon>
        <taxon>Spermatophyta</taxon>
        <taxon>Magnoliopsida</taxon>
        <taxon>Liliopsida</taxon>
        <taxon>Poales</taxon>
        <taxon>Poaceae</taxon>
        <taxon>PACMAD clade</taxon>
        <taxon>Arundinoideae</taxon>
        <taxon>Arundineae</taxon>
        <taxon>Arundo</taxon>
    </lineage>
</organism>
<reference evidence="4" key="1">
    <citation type="submission" date="2014-09" db="EMBL/GenBank/DDBJ databases">
        <authorList>
            <person name="Magalhaes I.L.F."/>
            <person name="Oliveira U."/>
            <person name="Santos F.R."/>
            <person name="Vidigal T.H.D.A."/>
            <person name="Brescovit A.D."/>
            <person name="Santos A.J."/>
        </authorList>
    </citation>
    <scope>NUCLEOTIDE SEQUENCE</scope>
    <source>
        <tissue evidence="4">Shoot tissue taken approximately 20 cm above the soil surface</tissue>
    </source>
</reference>
<dbReference type="InterPro" id="IPR055782">
    <property type="entry name" value="DUF7358"/>
</dbReference>
<reference evidence="4" key="2">
    <citation type="journal article" date="2015" name="Data Brief">
        <title>Shoot transcriptome of the giant reed, Arundo donax.</title>
        <authorList>
            <person name="Barrero R.A."/>
            <person name="Guerrero F.D."/>
            <person name="Moolhuijzen P."/>
            <person name="Goolsby J.A."/>
            <person name="Tidwell J."/>
            <person name="Bellgard S.E."/>
            <person name="Bellgard M.I."/>
        </authorList>
    </citation>
    <scope>NUCLEOTIDE SEQUENCE</scope>
    <source>
        <tissue evidence="4">Shoot tissue taken approximately 20 cm above the soil surface</tissue>
    </source>
</reference>
<dbReference type="EMBL" id="GBRH01213701">
    <property type="protein sequence ID" value="JAD84194.1"/>
    <property type="molecule type" value="Transcribed_RNA"/>
</dbReference>
<dbReference type="AlphaFoldDB" id="A0A0A9D6J5"/>
<feature type="domain" description="Fungal lipase-type" evidence="2">
    <location>
        <begin position="266"/>
        <end position="429"/>
    </location>
</feature>
<evidence type="ECO:0000259" key="3">
    <source>
        <dbReference type="Pfam" id="PF24057"/>
    </source>
</evidence>
<protein>
    <submittedName>
        <fullName evidence="4">Uncharacterized protein</fullName>
    </submittedName>
</protein>
<evidence type="ECO:0000313" key="4">
    <source>
        <dbReference type="EMBL" id="JAD84194.1"/>
    </source>
</evidence>
<keyword evidence="1" id="KW-1133">Transmembrane helix</keyword>
<keyword evidence="1" id="KW-0812">Transmembrane</keyword>
<dbReference type="GO" id="GO:0006629">
    <property type="term" value="P:lipid metabolic process"/>
    <property type="evidence" value="ECO:0007669"/>
    <property type="project" value="InterPro"/>
</dbReference>
<dbReference type="Pfam" id="PF24057">
    <property type="entry name" value="DUF7358"/>
    <property type="match status" value="1"/>
</dbReference>
<dbReference type="PANTHER" id="PTHR47030">
    <property type="entry name" value="LIPASE CLASS 3 FAMILY PROTEIN"/>
    <property type="match status" value="1"/>
</dbReference>
<keyword evidence="1" id="KW-0472">Membrane</keyword>
<sequence length="526" mass="57850">MVITVLQFVFAIYLMCIIIKDVLAGGSSRQCFSGQNQDSSDPKRLLLIIFLVSMWVATIVQCATGSDVLRWRSFYASHDIAWRAHYREVFDHGIREVLCCLGRVKYSSVLEDDDICVVAQLLGDLMAYRASGTGHLELVAGLSLLQKSKLSRVISKEQVEAPQDLIQEAVLFHPFAEAAYTGPLLDFGRNPLMFPCVWLNRQGVLTPWVRARRPILEGDNWWRGHAAAFLKYVNVSPEFLRKGRVSQTKREAAYFVVVLHDLNTVVIVIRGTETPEDVITDGLCKECTLTMDDLNGLINSDQLLPQLKNAVLSSFPHYGHAGIVESARELYTKLEGHPIHQDKSDAVPTGFLSSLLGEGCECHGYNIEIVGHSLGGSVAALLGIRLYGCFPKLHVYAYGAAPCVDYVIADACSQFVTSIVHNDEFSARLSMNSVIKLRGAAVRALSKNTSPNSAKVGKLVGGIMSGRTYEKNAVDQCALDGALQTDSEAKLSNDQMHGRNPIHTIRGGLFLFGQAIVPDKYSKTSN</sequence>
<dbReference type="InterPro" id="IPR002921">
    <property type="entry name" value="Fungal_lipase-type"/>
</dbReference>
<dbReference type="PANTHER" id="PTHR47030:SF4">
    <property type="entry name" value="FUNGAL LIPASE-LIKE DOMAIN-CONTAINING PROTEIN"/>
    <property type="match status" value="1"/>
</dbReference>
<dbReference type="SUPFAM" id="SSF53474">
    <property type="entry name" value="alpha/beta-Hydrolases"/>
    <property type="match status" value="1"/>
</dbReference>
<feature type="transmembrane region" description="Helical" evidence="1">
    <location>
        <begin position="6"/>
        <end position="24"/>
    </location>
</feature>
<dbReference type="Pfam" id="PF01764">
    <property type="entry name" value="Lipase_3"/>
    <property type="match status" value="1"/>
</dbReference>
<dbReference type="CDD" id="cd00519">
    <property type="entry name" value="Lipase_3"/>
    <property type="match status" value="1"/>
</dbReference>
<evidence type="ECO:0000259" key="2">
    <source>
        <dbReference type="Pfam" id="PF01764"/>
    </source>
</evidence>
<dbReference type="Gene3D" id="3.40.50.1820">
    <property type="entry name" value="alpha/beta hydrolase"/>
    <property type="match status" value="1"/>
</dbReference>
<feature type="transmembrane region" description="Helical" evidence="1">
    <location>
        <begin position="45"/>
        <end position="66"/>
    </location>
</feature>